<dbReference type="InterPro" id="IPR036390">
    <property type="entry name" value="WH_DNA-bd_sf"/>
</dbReference>
<dbReference type="InterPro" id="IPR023393">
    <property type="entry name" value="START-like_dom_sf"/>
</dbReference>
<dbReference type="RefSeq" id="WP_345528856.1">
    <property type="nucleotide sequence ID" value="NZ_BAABKN010000027.1"/>
</dbReference>
<accession>A0ABP8ZBD0</accession>
<dbReference type="PROSITE" id="PS50987">
    <property type="entry name" value="HTH_ARSR_2"/>
    <property type="match status" value="1"/>
</dbReference>
<dbReference type="Proteomes" id="UP001499882">
    <property type="component" value="Unassembled WGS sequence"/>
</dbReference>
<dbReference type="InterPro" id="IPR011991">
    <property type="entry name" value="ArsR-like_HTH"/>
</dbReference>
<evidence type="ECO:0000256" key="1">
    <source>
        <dbReference type="ARBA" id="ARBA00006817"/>
    </source>
</evidence>
<dbReference type="NCBIfam" id="NF033788">
    <property type="entry name" value="HTH_metalloreg"/>
    <property type="match status" value="1"/>
</dbReference>
<dbReference type="Gene3D" id="1.10.10.10">
    <property type="entry name" value="Winged helix-like DNA-binding domain superfamily/Winged helix DNA-binding domain"/>
    <property type="match status" value="1"/>
</dbReference>
<dbReference type="PANTHER" id="PTHR38600">
    <property type="entry name" value="TRANSCRIPTIONAL REGULATORY PROTEIN"/>
    <property type="match status" value="1"/>
</dbReference>
<dbReference type="PRINTS" id="PR00778">
    <property type="entry name" value="HTHARSR"/>
</dbReference>
<dbReference type="SMART" id="SM00418">
    <property type="entry name" value="HTH_ARSR"/>
    <property type="match status" value="1"/>
</dbReference>
<reference evidence="4" key="1">
    <citation type="journal article" date="2019" name="Int. J. Syst. Evol. Microbiol.">
        <title>The Global Catalogue of Microorganisms (GCM) 10K type strain sequencing project: providing services to taxonomists for standard genome sequencing and annotation.</title>
        <authorList>
            <consortium name="The Broad Institute Genomics Platform"/>
            <consortium name="The Broad Institute Genome Sequencing Center for Infectious Disease"/>
            <person name="Wu L."/>
            <person name="Ma J."/>
        </authorList>
    </citation>
    <scope>NUCLEOTIDE SEQUENCE [LARGE SCALE GENOMIC DNA]</scope>
    <source>
        <strain evidence="4">JCM 18532</strain>
    </source>
</reference>
<evidence type="ECO:0000313" key="3">
    <source>
        <dbReference type="EMBL" id="GAA4751611.1"/>
    </source>
</evidence>
<organism evidence="3 4">
    <name type="scientific">Nocardioides endophyticus</name>
    <dbReference type="NCBI Taxonomy" id="1353775"/>
    <lineage>
        <taxon>Bacteria</taxon>
        <taxon>Bacillati</taxon>
        <taxon>Actinomycetota</taxon>
        <taxon>Actinomycetes</taxon>
        <taxon>Propionibacteriales</taxon>
        <taxon>Nocardioidaceae</taxon>
        <taxon>Nocardioides</taxon>
    </lineage>
</organism>
<dbReference type="PANTHER" id="PTHR38600:SF1">
    <property type="entry name" value="TRANSCRIPTIONAL REGULATORY PROTEIN"/>
    <property type="match status" value="1"/>
</dbReference>
<dbReference type="Pfam" id="PF12840">
    <property type="entry name" value="HTH_20"/>
    <property type="match status" value="1"/>
</dbReference>
<protein>
    <submittedName>
        <fullName evidence="3">Metalloregulator ArsR/SmtB family transcription factor</fullName>
    </submittedName>
</protein>
<keyword evidence="4" id="KW-1185">Reference proteome</keyword>
<evidence type="ECO:0000259" key="2">
    <source>
        <dbReference type="PROSITE" id="PS50987"/>
    </source>
</evidence>
<sequence length="264" mass="29113">MDAVFKALADPTRRALLDRLGERNGQTLAELCDGVEMARQSVSKHLAVLEDAGVVTTRWRGREKLHYLDAAPINAVADRWLSRFDRRRAQALADLTTALEATPVNDTANDFVYTTYIRTTPEALWRALTEPAFTSRYWGVELTSDWQVGSTVTWAFAGATMADPAQRVLVADPPYRLSFTWHAITEEFGRAIDADPEVLAAFAAEPLSHVLFEIEQAGEQVKLTVTHSGFEDGSQIREGVSGGWPQILASLKTLLETGEPLPTA</sequence>
<comment type="similarity">
    <text evidence="1">Belongs to the AHA1 family.</text>
</comment>
<dbReference type="Pfam" id="PF08327">
    <property type="entry name" value="AHSA1"/>
    <property type="match status" value="1"/>
</dbReference>
<dbReference type="CDD" id="cd08893">
    <property type="entry name" value="SRPBCC_CalC_Aha1-like_GntR-HTH"/>
    <property type="match status" value="1"/>
</dbReference>
<dbReference type="SUPFAM" id="SSF55961">
    <property type="entry name" value="Bet v1-like"/>
    <property type="match status" value="1"/>
</dbReference>
<gene>
    <name evidence="3" type="ORF">GCM10023350_41080</name>
</gene>
<dbReference type="InterPro" id="IPR001845">
    <property type="entry name" value="HTH_ArsR_DNA-bd_dom"/>
</dbReference>
<dbReference type="CDD" id="cd00090">
    <property type="entry name" value="HTH_ARSR"/>
    <property type="match status" value="1"/>
</dbReference>
<dbReference type="InterPro" id="IPR013538">
    <property type="entry name" value="ASHA1/2-like_C"/>
</dbReference>
<proteinExistence type="inferred from homology"/>
<comment type="caution">
    <text evidence="3">The sequence shown here is derived from an EMBL/GenBank/DDBJ whole genome shotgun (WGS) entry which is preliminary data.</text>
</comment>
<evidence type="ECO:0000313" key="4">
    <source>
        <dbReference type="Proteomes" id="UP001499882"/>
    </source>
</evidence>
<dbReference type="InterPro" id="IPR036388">
    <property type="entry name" value="WH-like_DNA-bd_sf"/>
</dbReference>
<feature type="domain" description="HTH arsR-type" evidence="2">
    <location>
        <begin position="1"/>
        <end position="88"/>
    </location>
</feature>
<dbReference type="EMBL" id="BAABKN010000027">
    <property type="protein sequence ID" value="GAA4751611.1"/>
    <property type="molecule type" value="Genomic_DNA"/>
</dbReference>
<name>A0ABP8ZBD0_9ACTN</name>
<dbReference type="Gene3D" id="3.30.530.20">
    <property type="match status" value="1"/>
</dbReference>
<dbReference type="SUPFAM" id="SSF46785">
    <property type="entry name" value="Winged helix' DNA-binding domain"/>
    <property type="match status" value="1"/>
</dbReference>